<dbReference type="Gene3D" id="3.30.70.1730">
    <property type="match status" value="1"/>
</dbReference>
<evidence type="ECO:0008006" key="4">
    <source>
        <dbReference type="Google" id="ProtNLM"/>
    </source>
</evidence>
<comment type="similarity">
    <text evidence="1">Belongs to the universal ribosomal protein uL10 family.</text>
</comment>
<dbReference type="EMBL" id="KL648511">
    <property type="protein sequence ID" value="KEY69856.1"/>
    <property type="molecule type" value="Genomic_DNA"/>
</dbReference>
<sequence length="340" mass="36306">MTNRISKFAVPRLRRLQWVGAVAPARVGVACRYLSTASPDSSTNVASASKSFAGLKIPIDQVPSLQPPSARQPAKRQSQMIRTYTSLLRSTPLMLLFQHNNLTAVEWAAVRRELKKALENVTAPVAEVPELASRIQVQVLSTNMFRVALKITEFYDPTAAASRADTPKSAHGPLVHDLSESAYESLRHMDVPAESTFAQMEPLVMGPLAALIMPTLSTAHLAAALSVLSPVPGQFPAPTRRKNPGYYDPACQEGLSKLLLVGGRIEGKVFDQAGVNWVGGIEGGLDGLRSQLVGLLQGAGLGVTSTLEAGSRSLWLALEGRKEQLEGDGAAPPKDAEGSQ</sequence>
<reference evidence="2 3" key="1">
    <citation type="journal article" date="2014" name="BMC Genomics">
        <title>Comparative genome sequencing reveals chemotype-specific gene clusters in the toxigenic black mold Stachybotrys.</title>
        <authorList>
            <person name="Semeiks J."/>
            <person name="Borek D."/>
            <person name="Otwinowski Z."/>
            <person name="Grishin N.V."/>
        </authorList>
    </citation>
    <scope>NUCLEOTIDE SEQUENCE [LARGE SCALE GENOMIC DNA]</scope>
    <source>
        <strain evidence="3">CBS 109288 / IBT 7711</strain>
    </source>
</reference>
<evidence type="ECO:0000313" key="2">
    <source>
        <dbReference type="EMBL" id="KEY69856.1"/>
    </source>
</evidence>
<dbReference type="SUPFAM" id="SSF160369">
    <property type="entry name" value="Ribosomal protein L10-like"/>
    <property type="match status" value="2"/>
</dbReference>
<organism evidence="2 3">
    <name type="scientific">Stachybotrys chartarum (strain CBS 109288 / IBT 7711)</name>
    <name type="common">Toxic black mold</name>
    <name type="synonym">Stilbospora chartarum</name>
    <dbReference type="NCBI Taxonomy" id="1280523"/>
    <lineage>
        <taxon>Eukaryota</taxon>
        <taxon>Fungi</taxon>
        <taxon>Dikarya</taxon>
        <taxon>Ascomycota</taxon>
        <taxon>Pezizomycotina</taxon>
        <taxon>Sordariomycetes</taxon>
        <taxon>Hypocreomycetidae</taxon>
        <taxon>Hypocreales</taxon>
        <taxon>Stachybotryaceae</taxon>
        <taxon>Stachybotrys</taxon>
    </lineage>
</organism>
<evidence type="ECO:0000256" key="1">
    <source>
        <dbReference type="ARBA" id="ARBA00008889"/>
    </source>
</evidence>
<dbReference type="InterPro" id="IPR047865">
    <property type="entry name" value="Ribosomal_uL10_bac_type"/>
</dbReference>
<keyword evidence="3" id="KW-1185">Reference proteome</keyword>
<proteinExistence type="inferred from homology"/>
<evidence type="ECO:0000313" key="3">
    <source>
        <dbReference type="Proteomes" id="UP000028045"/>
    </source>
</evidence>
<dbReference type="AlphaFoldDB" id="A0A084AX27"/>
<gene>
    <name evidence="2" type="ORF">S7711_08997</name>
</gene>
<accession>A0A084AX27</accession>
<dbReference type="PANTHER" id="PTHR11560">
    <property type="entry name" value="39S RIBOSOMAL PROTEIN L10, MITOCHONDRIAL"/>
    <property type="match status" value="1"/>
</dbReference>
<dbReference type="HOGENOM" id="CLU_044515_0_0_1"/>
<dbReference type="OrthoDB" id="360689at2759"/>
<dbReference type="InterPro" id="IPR043141">
    <property type="entry name" value="Ribosomal_uL10-like_sf"/>
</dbReference>
<name>A0A084AX27_STACB</name>
<dbReference type="Proteomes" id="UP000028045">
    <property type="component" value="Unassembled WGS sequence"/>
</dbReference>
<protein>
    <recommendedName>
        <fullName evidence="4">Ribosomal protein YmL11, mitochondrial</fullName>
    </recommendedName>
</protein>